<dbReference type="Proteomes" id="UP000034076">
    <property type="component" value="Unassembled WGS sequence"/>
</dbReference>
<evidence type="ECO:0000313" key="3">
    <source>
        <dbReference type="Proteomes" id="UP000034076"/>
    </source>
</evidence>
<evidence type="ECO:0000256" key="1">
    <source>
        <dbReference type="SAM" id="Phobius"/>
    </source>
</evidence>
<reference evidence="2 3" key="1">
    <citation type="submission" date="2015-04" db="EMBL/GenBank/DDBJ databases">
        <title>Draft genome sequence of bacteremic isolate Catabacter hongkongensis type strain HKU16T.</title>
        <authorList>
            <person name="Lau S.K."/>
            <person name="Teng J.L."/>
            <person name="Huang Y."/>
            <person name="Curreem S.O."/>
            <person name="Tsui S.K."/>
            <person name="Woo P.C."/>
        </authorList>
    </citation>
    <scope>NUCLEOTIDE SEQUENCE [LARGE SCALE GENOMIC DNA]</scope>
    <source>
        <strain evidence="2 3">HKU16</strain>
    </source>
</reference>
<comment type="caution">
    <text evidence="2">The sequence shown here is derived from an EMBL/GenBank/DDBJ whole genome shotgun (WGS) entry which is preliminary data.</text>
</comment>
<keyword evidence="3" id="KW-1185">Reference proteome</keyword>
<dbReference type="EMBL" id="LAYJ01000002">
    <property type="protein sequence ID" value="KKI52483.1"/>
    <property type="molecule type" value="Genomic_DNA"/>
</dbReference>
<accession>A0A0M2NK05</accession>
<keyword evidence="1" id="KW-0812">Transmembrane</keyword>
<sequence length="51" mass="5425">MYMITAFNVSGDEAVTHIVSPDNVEAHTGVLVVLVNATSTLLYFVPMKGTA</sequence>
<protein>
    <submittedName>
        <fullName evidence="2">Uncharacterized protein</fullName>
    </submittedName>
</protein>
<proteinExistence type="predicted"/>
<feature type="transmembrane region" description="Helical" evidence="1">
    <location>
        <begin position="26"/>
        <end position="45"/>
    </location>
</feature>
<organism evidence="2 3">
    <name type="scientific">Christensenella hongkongensis</name>
    <dbReference type="NCBI Taxonomy" id="270498"/>
    <lineage>
        <taxon>Bacteria</taxon>
        <taxon>Bacillati</taxon>
        <taxon>Bacillota</taxon>
        <taxon>Clostridia</taxon>
        <taxon>Christensenellales</taxon>
        <taxon>Christensenellaceae</taxon>
        <taxon>Christensenella</taxon>
    </lineage>
</organism>
<keyword evidence="1" id="KW-1133">Transmembrane helix</keyword>
<keyword evidence="1" id="KW-0472">Membrane</keyword>
<gene>
    <name evidence="2" type="ORF">CHK_0017</name>
</gene>
<dbReference type="AlphaFoldDB" id="A0A0M2NK05"/>
<dbReference type="STRING" id="270498.CHK_0017"/>
<name>A0A0M2NK05_9FIRM</name>
<evidence type="ECO:0000313" key="2">
    <source>
        <dbReference type="EMBL" id="KKI52483.1"/>
    </source>
</evidence>